<accession>A0A072PHZ2</accession>
<evidence type="ECO:0000256" key="5">
    <source>
        <dbReference type="SAM" id="Phobius"/>
    </source>
</evidence>
<keyword evidence="2 5" id="KW-0812">Transmembrane</keyword>
<organism evidence="6 7">
    <name type="scientific">Exophiala aquamarina CBS 119918</name>
    <dbReference type="NCBI Taxonomy" id="1182545"/>
    <lineage>
        <taxon>Eukaryota</taxon>
        <taxon>Fungi</taxon>
        <taxon>Dikarya</taxon>
        <taxon>Ascomycota</taxon>
        <taxon>Pezizomycotina</taxon>
        <taxon>Eurotiomycetes</taxon>
        <taxon>Chaetothyriomycetidae</taxon>
        <taxon>Chaetothyriales</taxon>
        <taxon>Herpotrichiellaceae</taxon>
        <taxon>Exophiala</taxon>
    </lineage>
</organism>
<evidence type="ECO:0000256" key="4">
    <source>
        <dbReference type="ARBA" id="ARBA00023136"/>
    </source>
</evidence>
<evidence type="ECO:0000256" key="3">
    <source>
        <dbReference type="ARBA" id="ARBA00022989"/>
    </source>
</evidence>
<dbReference type="RefSeq" id="XP_013261942.1">
    <property type="nucleotide sequence ID" value="XM_013406488.1"/>
</dbReference>
<dbReference type="GeneID" id="25279129"/>
<evidence type="ECO:0000256" key="2">
    <source>
        <dbReference type="ARBA" id="ARBA00022692"/>
    </source>
</evidence>
<protein>
    <recommendedName>
        <fullName evidence="8">Major facilitator superfamily (MFS) profile domain-containing protein</fullName>
    </recommendedName>
</protein>
<name>A0A072PHZ2_9EURO</name>
<sequence>MKVRASNCEYVFPALALNVIGPDTLFTVSYLVITGAFPKKTRAVAGGMSNTVAQVGKSVGLALSAVIAASVTRQSSCPDKHPPTTDRGL</sequence>
<comment type="caution">
    <text evidence="6">The sequence shown here is derived from an EMBL/GenBank/DDBJ whole genome shotgun (WGS) entry which is preliminary data.</text>
</comment>
<evidence type="ECO:0000313" key="6">
    <source>
        <dbReference type="EMBL" id="KEF59352.1"/>
    </source>
</evidence>
<feature type="transmembrane region" description="Helical" evidence="5">
    <location>
        <begin position="12"/>
        <end position="33"/>
    </location>
</feature>
<dbReference type="AlphaFoldDB" id="A0A072PHZ2"/>
<dbReference type="PANTHER" id="PTHR42718:SF10">
    <property type="entry name" value="TRANSPORTER, PUTATIVE (AFU_ORTHOLOGUE AFUA_8G06760)-RELATED"/>
    <property type="match status" value="1"/>
</dbReference>
<dbReference type="InterPro" id="IPR036259">
    <property type="entry name" value="MFS_trans_sf"/>
</dbReference>
<dbReference type="GO" id="GO:0016020">
    <property type="term" value="C:membrane"/>
    <property type="evidence" value="ECO:0007669"/>
    <property type="project" value="UniProtKB-SubCell"/>
</dbReference>
<comment type="subcellular location">
    <subcellularLocation>
        <location evidence="1">Membrane</location>
        <topology evidence="1">Multi-pass membrane protein</topology>
    </subcellularLocation>
</comment>
<dbReference type="SUPFAM" id="SSF103473">
    <property type="entry name" value="MFS general substrate transporter"/>
    <property type="match status" value="1"/>
</dbReference>
<proteinExistence type="predicted"/>
<gene>
    <name evidence="6" type="ORF">A1O9_04196</name>
</gene>
<keyword evidence="7" id="KW-1185">Reference proteome</keyword>
<evidence type="ECO:0000313" key="7">
    <source>
        <dbReference type="Proteomes" id="UP000027920"/>
    </source>
</evidence>
<dbReference type="VEuPathDB" id="FungiDB:A1O9_04196"/>
<dbReference type="OrthoDB" id="2130629at2759"/>
<dbReference type="Proteomes" id="UP000027920">
    <property type="component" value="Unassembled WGS sequence"/>
</dbReference>
<dbReference type="EMBL" id="AMGV01000003">
    <property type="protein sequence ID" value="KEF59352.1"/>
    <property type="molecule type" value="Genomic_DNA"/>
</dbReference>
<reference evidence="6 7" key="1">
    <citation type="submission" date="2013-03" db="EMBL/GenBank/DDBJ databases">
        <title>The Genome Sequence of Exophiala aquamarina CBS 119918.</title>
        <authorList>
            <consortium name="The Broad Institute Genomics Platform"/>
            <person name="Cuomo C."/>
            <person name="de Hoog S."/>
            <person name="Gorbushina A."/>
            <person name="Walker B."/>
            <person name="Young S.K."/>
            <person name="Zeng Q."/>
            <person name="Gargeya S."/>
            <person name="Fitzgerald M."/>
            <person name="Haas B."/>
            <person name="Abouelleil A."/>
            <person name="Allen A.W."/>
            <person name="Alvarado L."/>
            <person name="Arachchi H.M."/>
            <person name="Berlin A.M."/>
            <person name="Chapman S.B."/>
            <person name="Gainer-Dewar J."/>
            <person name="Goldberg J."/>
            <person name="Griggs A."/>
            <person name="Gujja S."/>
            <person name="Hansen M."/>
            <person name="Howarth C."/>
            <person name="Imamovic A."/>
            <person name="Ireland A."/>
            <person name="Larimer J."/>
            <person name="McCowan C."/>
            <person name="Murphy C."/>
            <person name="Pearson M."/>
            <person name="Poon T.W."/>
            <person name="Priest M."/>
            <person name="Roberts A."/>
            <person name="Saif S."/>
            <person name="Shea T."/>
            <person name="Sisk P."/>
            <person name="Sykes S."/>
            <person name="Wortman J."/>
            <person name="Nusbaum C."/>
            <person name="Birren B."/>
        </authorList>
    </citation>
    <scope>NUCLEOTIDE SEQUENCE [LARGE SCALE GENOMIC DNA]</scope>
    <source>
        <strain evidence="6 7">CBS 119918</strain>
    </source>
</reference>
<evidence type="ECO:0000256" key="1">
    <source>
        <dbReference type="ARBA" id="ARBA00004141"/>
    </source>
</evidence>
<keyword evidence="3 5" id="KW-1133">Transmembrane helix</keyword>
<dbReference type="HOGENOM" id="CLU_2454751_0_0_1"/>
<dbReference type="PANTHER" id="PTHR42718">
    <property type="entry name" value="MAJOR FACILITATOR SUPERFAMILY MULTIDRUG TRANSPORTER MFSC"/>
    <property type="match status" value="1"/>
</dbReference>
<keyword evidence="4 5" id="KW-0472">Membrane</keyword>
<evidence type="ECO:0008006" key="8">
    <source>
        <dbReference type="Google" id="ProtNLM"/>
    </source>
</evidence>